<accession>A0A4Y8WNG7</accession>
<reference evidence="3 4" key="1">
    <citation type="submission" date="2019-03" db="EMBL/GenBank/DDBJ databases">
        <title>Porphyromonas levii Isolated from the Uterus of Dairy Cows.</title>
        <authorList>
            <person name="Francis A.M."/>
        </authorList>
    </citation>
    <scope>NUCLEOTIDE SEQUENCE [LARGE SCALE GENOMIC DNA]</scope>
    <source>
        <strain evidence="3 4">AF5678</strain>
    </source>
</reference>
<dbReference type="PANTHER" id="PTHR40459:SF1">
    <property type="entry name" value="CONSERVED HYPOTHETICAL ALANINE AND LEUCINE RICH PROTEIN"/>
    <property type="match status" value="1"/>
</dbReference>
<dbReference type="InterPro" id="IPR036291">
    <property type="entry name" value="NAD(P)-bd_dom_sf"/>
</dbReference>
<dbReference type="PANTHER" id="PTHR40459">
    <property type="entry name" value="CONSERVED HYPOTHETICAL ALANINE AND LEUCINE RICH PROTEIN"/>
    <property type="match status" value="1"/>
</dbReference>
<evidence type="ECO:0000259" key="2">
    <source>
        <dbReference type="Pfam" id="PF10728"/>
    </source>
</evidence>
<dbReference type="EMBL" id="SPNC01000092">
    <property type="protein sequence ID" value="TFH94720.1"/>
    <property type="molecule type" value="Genomic_DNA"/>
</dbReference>
<keyword evidence="4" id="KW-1185">Reference proteome</keyword>
<feature type="domain" description="DUF2520" evidence="2">
    <location>
        <begin position="131"/>
        <end position="253"/>
    </location>
</feature>
<evidence type="ECO:0000313" key="4">
    <source>
        <dbReference type="Proteomes" id="UP000297225"/>
    </source>
</evidence>
<dbReference type="InterPro" id="IPR037108">
    <property type="entry name" value="TM1727-like_C_sf"/>
</dbReference>
<dbReference type="Pfam" id="PF10727">
    <property type="entry name" value="Rossmann-like"/>
    <property type="match status" value="1"/>
</dbReference>
<gene>
    <name evidence="3" type="ORF">E4P47_06380</name>
</gene>
<dbReference type="Gene3D" id="1.10.1040.20">
    <property type="entry name" value="ProC-like, C-terminal domain"/>
    <property type="match status" value="1"/>
</dbReference>
<dbReference type="Pfam" id="PF10728">
    <property type="entry name" value="DUF2520"/>
    <property type="match status" value="1"/>
</dbReference>
<name>A0A4Y8WNG7_9PORP</name>
<dbReference type="SUPFAM" id="SSF48179">
    <property type="entry name" value="6-phosphogluconate dehydrogenase C-terminal domain-like"/>
    <property type="match status" value="1"/>
</dbReference>
<organism evidence="3 4">
    <name type="scientific">Porphyromonas levii</name>
    <dbReference type="NCBI Taxonomy" id="28114"/>
    <lineage>
        <taxon>Bacteria</taxon>
        <taxon>Pseudomonadati</taxon>
        <taxon>Bacteroidota</taxon>
        <taxon>Bacteroidia</taxon>
        <taxon>Bacteroidales</taxon>
        <taxon>Porphyromonadaceae</taxon>
        <taxon>Porphyromonas</taxon>
    </lineage>
</organism>
<dbReference type="Proteomes" id="UP000297225">
    <property type="component" value="Unassembled WGS sequence"/>
</dbReference>
<evidence type="ECO:0000313" key="3">
    <source>
        <dbReference type="EMBL" id="TFH94720.1"/>
    </source>
</evidence>
<feature type="domain" description="Putative oxidoreductase/dehydrogenase Rossmann-like" evidence="1">
    <location>
        <begin position="8"/>
        <end position="113"/>
    </location>
</feature>
<evidence type="ECO:0000259" key="1">
    <source>
        <dbReference type="Pfam" id="PF10727"/>
    </source>
</evidence>
<comment type="caution">
    <text evidence="3">The sequence shown here is derived from an EMBL/GenBank/DDBJ whole genome shotgun (WGS) entry which is preliminary data.</text>
</comment>
<dbReference type="InterPro" id="IPR018931">
    <property type="entry name" value="DUF2520"/>
</dbReference>
<dbReference type="STRING" id="1122973.GCA_000379925_01714"/>
<protein>
    <submittedName>
        <fullName evidence="3">DUF2520 domain-containing protein</fullName>
    </submittedName>
</protein>
<sequence length="261" mass="28452">MRSERSKKFGIIGSGRVASHLTPAMVAGGMDCVGVYSPTLGHADILAMLLGCKALTLPELVTSEVDFVLISIKDDAIPEVAKAFPTDYPAVVLHTSGGTAIDALAPILHRGVLYPMQTFSPNRPLNISDIPIFPEASDNIVLEIIHDITDALGSKEVYPLTSEQRVRLHLASVFACNFVNHLYAQADKLMKGIGLDFNVLAPLVEETLGKAKEAEPHIVQTGPAVRKDYKTIERHLSLLQGDVRKIYEVITHSIIHEQFPN</sequence>
<dbReference type="OrthoDB" id="9810755at2"/>
<dbReference type="InterPro" id="IPR019665">
    <property type="entry name" value="OxRdtase/DH_put_Rossmann_dom"/>
</dbReference>
<dbReference type="GeneID" id="66796680"/>
<dbReference type="RefSeq" id="WP_134849482.1">
    <property type="nucleotide sequence ID" value="NZ_CP197400.1"/>
</dbReference>
<dbReference type="Gene3D" id="3.40.50.720">
    <property type="entry name" value="NAD(P)-binding Rossmann-like Domain"/>
    <property type="match status" value="1"/>
</dbReference>
<dbReference type="InterPro" id="IPR008927">
    <property type="entry name" value="6-PGluconate_DH-like_C_sf"/>
</dbReference>
<dbReference type="SUPFAM" id="SSF51735">
    <property type="entry name" value="NAD(P)-binding Rossmann-fold domains"/>
    <property type="match status" value="1"/>
</dbReference>
<dbReference type="AlphaFoldDB" id="A0A4Y8WNG7"/>
<proteinExistence type="predicted"/>